<comment type="caution">
    <text evidence="2">The sequence shown here is derived from an EMBL/GenBank/DDBJ whole genome shotgun (WGS) entry which is preliminary data.</text>
</comment>
<proteinExistence type="predicted"/>
<keyword evidence="3" id="KW-1185">Reference proteome</keyword>
<reference evidence="2 3" key="1">
    <citation type="submission" date="2024-10" db="EMBL/GenBank/DDBJ databases">
        <title>Updated reference genomes for cyclostephanoid diatoms.</title>
        <authorList>
            <person name="Roberts W.R."/>
            <person name="Alverson A.J."/>
        </authorList>
    </citation>
    <scope>NUCLEOTIDE SEQUENCE [LARGE SCALE GENOMIC DNA]</scope>
    <source>
        <strain evidence="2 3">AJA228-03</strain>
    </source>
</reference>
<evidence type="ECO:0000313" key="3">
    <source>
        <dbReference type="Proteomes" id="UP001530377"/>
    </source>
</evidence>
<dbReference type="EMBL" id="JALLPB020000073">
    <property type="protein sequence ID" value="KAL3822152.1"/>
    <property type="molecule type" value="Genomic_DNA"/>
</dbReference>
<accession>A0ABD3SCA0</accession>
<keyword evidence="1" id="KW-0732">Signal</keyword>
<feature type="non-terminal residue" evidence="2">
    <location>
        <position position="1"/>
    </location>
</feature>
<protein>
    <submittedName>
        <fullName evidence="2">Uncharacterized protein</fullName>
    </submittedName>
</protein>
<name>A0ABD3SCA0_9STRA</name>
<evidence type="ECO:0000256" key="1">
    <source>
        <dbReference type="ARBA" id="ARBA00022729"/>
    </source>
</evidence>
<dbReference type="Proteomes" id="UP001530377">
    <property type="component" value="Unassembled WGS sequence"/>
</dbReference>
<dbReference type="InterPro" id="IPR028994">
    <property type="entry name" value="Integrin_alpha_N"/>
</dbReference>
<dbReference type="InterPro" id="IPR013517">
    <property type="entry name" value="FG-GAP"/>
</dbReference>
<evidence type="ECO:0000313" key="2">
    <source>
        <dbReference type="EMBL" id="KAL3822152.1"/>
    </source>
</evidence>
<gene>
    <name evidence="2" type="ORF">ACHAXA_011697</name>
</gene>
<sequence>NDTFGHFVDITAEGNAIICSSLAYHVNGPGYVDFGANIWEQIGQNITGKVSGDWFGMSVSITDDGEMIVVGAFLNNGLNGEGSGSAQVRIYHLDDNGMNWEQIGNNFDGNMAGDGLGFSVSLSANGTTVAIRAPGAAIIEIRTGQLGKNVYDDYDKDYFGHFVDTSSEGITIAIGLPGIPGIPGYVEVFSLDVGDNLGHGNWKWKKIGQDISGEMIGDGLSFSVSISDNG</sequence>
<organism evidence="2 3">
    <name type="scientific">Cyclostephanos tholiformis</name>
    <dbReference type="NCBI Taxonomy" id="382380"/>
    <lineage>
        <taxon>Eukaryota</taxon>
        <taxon>Sar</taxon>
        <taxon>Stramenopiles</taxon>
        <taxon>Ochrophyta</taxon>
        <taxon>Bacillariophyta</taxon>
        <taxon>Coscinodiscophyceae</taxon>
        <taxon>Thalassiosirophycidae</taxon>
        <taxon>Stephanodiscales</taxon>
        <taxon>Stephanodiscaceae</taxon>
        <taxon>Cyclostephanos</taxon>
    </lineage>
</organism>
<dbReference type="Gene3D" id="2.130.10.130">
    <property type="entry name" value="Integrin alpha, N-terminal"/>
    <property type="match status" value="1"/>
</dbReference>
<dbReference type="Pfam" id="PF14312">
    <property type="entry name" value="FG-GAP_2"/>
    <property type="match status" value="1"/>
</dbReference>
<dbReference type="AlphaFoldDB" id="A0ABD3SCA0"/>